<keyword evidence="2" id="KW-1185">Reference proteome</keyword>
<gene>
    <name evidence="1" type="ORF">QE152_g35169</name>
</gene>
<dbReference type="EMBL" id="JASPKY010000582">
    <property type="protein sequence ID" value="KAK9692444.1"/>
    <property type="molecule type" value="Genomic_DNA"/>
</dbReference>
<comment type="caution">
    <text evidence="1">The sequence shown here is derived from an EMBL/GenBank/DDBJ whole genome shotgun (WGS) entry which is preliminary data.</text>
</comment>
<reference evidence="1 2" key="1">
    <citation type="journal article" date="2024" name="BMC Genomics">
        <title>De novo assembly and annotation of Popillia japonica's genome with initial clues to its potential as an invasive pest.</title>
        <authorList>
            <person name="Cucini C."/>
            <person name="Boschi S."/>
            <person name="Funari R."/>
            <person name="Cardaioli E."/>
            <person name="Iannotti N."/>
            <person name="Marturano G."/>
            <person name="Paoli F."/>
            <person name="Bruttini M."/>
            <person name="Carapelli A."/>
            <person name="Frati F."/>
            <person name="Nardi F."/>
        </authorList>
    </citation>
    <scope>NUCLEOTIDE SEQUENCE [LARGE SCALE GENOMIC DNA]</scope>
    <source>
        <strain evidence="1">DMR45628</strain>
    </source>
</reference>
<accession>A0AAW1IR69</accession>
<evidence type="ECO:0000313" key="2">
    <source>
        <dbReference type="Proteomes" id="UP001458880"/>
    </source>
</evidence>
<proteinExistence type="predicted"/>
<sequence>MIASLRRCKGRKNKLLVEELNNEKTRNWQLDKKSMSNQPNTIPKKTKERYRGPFTISKVNNDNTVEVEDKRKRKFKYHINSLKLGFVYLYIEEALSKHKRAVCKFCRINVTNFEQHLLRHRLDEKEVKDFLQIPTTTKEGRQMRRSILALLGCGQI</sequence>
<dbReference type="Proteomes" id="UP001458880">
    <property type="component" value="Unassembled WGS sequence"/>
</dbReference>
<organism evidence="1 2">
    <name type="scientific">Popillia japonica</name>
    <name type="common">Japanese beetle</name>
    <dbReference type="NCBI Taxonomy" id="7064"/>
    <lineage>
        <taxon>Eukaryota</taxon>
        <taxon>Metazoa</taxon>
        <taxon>Ecdysozoa</taxon>
        <taxon>Arthropoda</taxon>
        <taxon>Hexapoda</taxon>
        <taxon>Insecta</taxon>
        <taxon>Pterygota</taxon>
        <taxon>Neoptera</taxon>
        <taxon>Endopterygota</taxon>
        <taxon>Coleoptera</taxon>
        <taxon>Polyphaga</taxon>
        <taxon>Scarabaeiformia</taxon>
        <taxon>Scarabaeidae</taxon>
        <taxon>Rutelinae</taxon>
        <taxon>Popillia</taxon>
    </lineage>
</organism>
<protein>
    <submittedName>
        <fullName evidence="1">Uncharacterized protein</fullName>
    </submittedName>
</protein>
<evidence type="ECO:0000313" key="1">
    <source>
        <dbReference type="EMBL" id="KAK9692444.1"/>
    </source>
</evidence>
<dbReference type="AlphaFoldDB" id="A0AAW1IR69"/>
<name>A0AAW1IR69_POPJA</name>